<dbReference type="PROSITE" id="PS51257">
    <property type="entry name" value="PROKAR_LIPOPROTEIN"/>
    <property type="match status" value="1"/>
</dbReference>
<accession>A0A239D5C0</accession>
<name>A0A239D5C0_9BACT</name>
<evidence type="ECO:0000313" key="3">
    <source>
        <dbReference type="Proteomes" id="UP000198432"/>
    </source>
</evidence>
<evidence type="ECO:0000313" key="2">
    <source>
        <dbReference type="EMBL" id="SNS26783.1"/>
    </source>
</evidence>
<dbReference type="InterPro" id="IPR018247">
    <property type="entry name" value="EF_Hand_1_Ca_BS"/>
</dbReference>
<evidence type="ECO:0008006" key="4">
    <source>
        <dbReference type="Google" id="ProtNLM"/>
    </source>
</evidence>
<feature type="chain" id="PRO_5011969327" description="EF hand" evidence="1">
    <location>
        <begin position="27"/>
        <end position="195"/>
    </location>
</feature>
<reference evidence="3" key="1">
    <citation type="submission" date="2017-06" db="EMBL/GenBank/DDBJ databases">
        <authorList>
            <person name="Varghese N."/>
            <person name="Submissions S."/>
        </authorList>
    </citation>
    <scope>NUCLEOTIDE SEQUENCE [LARGE SCALE GENOMIC DNA]</scope>
    <source>
        <strain evidence="3">NKM1</strain>
    </source>
</reference>
<dbReference type="Proteomes" id="UP000198432">
    <property type="component" value="Unassembled WGS sequence"/>
</dbReference>
<protein>
    <recommendedName>
        <fullName evidence="4">EF hand</fullName>
    </recommendedName>
</protein>
<dbReference type="SUPFAM" id="SSF47473">
    <property type="entry name" value="EF-hand"/>
    <property type="match status" value="1"/>
</dbReference>
<sequence length="195" mass="22758">MKKHKTKFKNMTISGFALFLMLGMVACGGETEVADDGVVEDAWVADDLENDTGVSTWDSEAFNTRFASTDYYEGWDANDDNFLDENEYRRGFYDTWDVNDDEALDENEWTMAAKDWRLENQSWTDWDTSGDGVLDENEYNAGFDTIVWYGEWDQDDDNQLSEREYTDGVFRLWDANNDEVLDDTEYRVYSVYYAS</sequence>
<dbReference type="PROSITE" id="PS00018">
    <property type="entry name" value="EF_HAND_1"/>
    <property type="match status" value="2"/>
</dbReference>
<proteinExistence type="predicted"/>
<keyword evidence="3" id="KW-1185">Reference proteome</keyword>
<dbReference type="InterPro" id="IPR011992">
    <property type="entry name" value="EF-hand-dom_pair"/>
</dbReference>
<organism evidence="2 3">
    <name type="scientific">Pontibacter ummariensis</name>
    <dbReference type="NCBI Taxonomy" id="1610492"/>
    <lineage>
        <taxon>Bacteria</taxon>
        <taxon>Pseudomonadati</taxon>
        <taxon>Bacteroidota</taxon>
        <taxon>Cytophagia</taxon>
        <taxon>Cytophagales</taxon>
        <taxon>Hymenobacteraceae</taxon>
        <taxon>Pontibacter</taxon>
    </lineage>
</organism>
<evidence type="ECO:0000256" key="1">
    <source>
        <dbReference type="SAM" id="SignalP"/>
    </source>
</evidence>
<feature type="signal peptide" evidence="1">
    <location>
        <begin position="1"/>
        <end position="26"/>
    </location>
</feature>
<keyword evidence="1" id="KW-0732">Signal</keyword>
<dbReference type="EMBL" id="FZOQ01000004">
    <property type="protein sequence ID" value="SNS26783.1"/>
    <property type="molecule type" value="Genomic_DNA"/>
</dbReference>
<dbReference type="Gene3D" id="1.10.238.10">
    <property type="entry name" value="EF-hand"/>
    <property type="match status" value="1"/>
</dbReference>
<gene>
    <name evidence="2" type="ORF">SAMN06296052_10431</name>
</gene>
<dbReference type="AlphaFoldDB" id="A0A239D5C0"/>